<gene>
    <name evidence="2" type="ORF">SIL72_00650</name>
</gene>
<dbReference type="AlphaFoldDB" id="A0AB35SYG4"/>
<dbReference type="RefSeq" id="WP_198024501.1">
    <property type="nucleotide sequence ID" value="NZ_CP007514.1"/>
</dbReference>
<evidence type="ECO:0000313" key="2">
    <source>
        <dbReference type="EMBL" id="MDX5892525.1"/>
    </source>
</evidence>
<evidence type="ECO:0000313" key="3">
    <source>
        <dbReference type="Proteomes" id="UP001281130"/>
    </source>
</evidence>
<dbReference type="EMBL" id="JAWXXX010000001">
    <property type="protein sequence ID" value="MDX5892525.1"/>
    <property type="molecule type" value="Genomic_DNA"/>
</dbReference>
<feature type="domain" description="DUF6285" evidence="1">
    <location>
        <begin position="9"/>
        <end position="104"/>
    </location>
</feature>
<protein>
    <submittedName>
        <fullName evidence="2">DUF6285 domain-containing protein</fullName>
    </submittedName>
</protein>
<dbReference type="InterPro" id="IPR046252">
    <property type="entry name" value="DUF6285"/>
</dbReference>
<evidence type="ECO:0000259" key="1">
    <source>
        <dbReference type="Pfam" id="PF19802"/>
    </source>
</evidence>
<dbReference type="Proteomes" id="UP001281130">
    <property type="component" value="Unassembled WGS sequence"/>
</dbReference>
<accession>A0AB35SYG4</accession>
<sequence>MEILPSIEEPRTRFRTLVAMNVLGILERELRQGETFLRCEHGRLARLLGRESVAPGSVEELSDQVVDMNRDLARLIRLGEVPSGTLTSLKRTVTEKLTVASPRYLERYADEA</sequence>
<proteinExistence type="predicted"/>
<comment type="caution">
    <text evidence="2">The sequence shown here is derived from an EMBL/GenBank/DDBJ whole genome shotgun (WGS) entry which is preliminary data.</text>
</comment>
<organism evidence="2 3">
    <name type="scientific">Rubrobacter radiotolerans</name>
    <name type="common">Arthrobacter radiotolerans</name>
    <dbReference type="NCBI Taxonomy" id="42256"/>
    <lineage>
        <taxon>Bacteria</taxon>
        <taxon>Bacillati</taxon>
        <taxon>Actinomycetota</taxon>
        <taxon>Rubrobacteria</taxon>
        <taxon>Rubrobacterales</taxon>
        <taxon>Rubrobacteraceae</taxon>
        <taxon>Rubrobacter</taxon>
    </lineage>
</organism>
<reference evidence="2" key="1">
    <citation type="submission" date="2023-11" db="EMBL/GenBank/DDBJ databases">
        <title>MicrobeMod: A computational toolkit for identifying prokaryotic methylation and restriction-modification with nanopore sequencing.</title>
        <authorList>
            <person name="Crits-Christoph A."/>
            <person name="Kang S.C."/>
            <person name="Lee H."/>
            <person name="Ostrov N."/>
        </authorList>
    </citation>
    <scope>NUCLEOTIDE SEQUENCE</scope>
    <source>
        <strain evidence="2">ATCC 51242</strain>
    </source>
</reference>
<dbReference type="Pfam" id="PF19802">
    <property type="entry name" value="DUF6285"/>
    <property type="match status" value="1"/>
</dbReference>
<name>A0AB35SYG4_RUBRA</name>